<reference evidence="1 2" key="1">
    <citation type="submission" date="2018-06" db="EMBL/GenBank/DDBJ databases">
        <authorList>
            <consortium name="Pathogen Informatics"/>
            <person name="Doyle S."/>
        </authorList>
    </citation>
    <scope>NUCLEOTIDE SEQUENCE [LARGE SCALE GENOMIC DNA]</scope>
    <source>
        <strain evidence="1 2">NCTC10975</strain>
    </source>
</reference>
<evidence type="ECO:0000313" key="1">
    <source>
        <dbReference type="EMBL" id="SPY96763.1"/>
    </source>
</evidence>
<name>A0A2X2BPH2_PROMI</name>
<organism evidence="1 2">
    <name type="scientific">Proteus mirabilis</name>
    <dbReference type="NCBI Taxonomy" id="584"/>
    <lineage>
        <taxon>Bacteria</taxon>
        <taxon>Pseudomonadati</taxon>
        <taxon>Pseudomonadota</taxon>
        <taxon>Gammaproteobacteria</taxon>
        <taxon>Enterobacterales</taxon>
        <taxon>Morganellaceae</taxon>
        <taxon>Proteus</taxon>
    </lineage>
</organism>
<evidence type="ECO:0000313" key="2">
    <source>
        <dbReference type="Proteomes" id="UP000251485"/>
    </source>
</evidence>
<dbReference type="EMBL" id="UAUE01000020">
    <property type="protein sequence ID" value="SPY96763.1"/>
    <property type="molecule type" value="Genomic_DNA"/>
</dbReference>
<dbReference type="AlphaFoldDB" id="A0A2X2BPH2"/>
<gene>
    <name evidence="1" type="ORF">NCTC10975_02494</name>
</gene>
<sequence>MKENYYYLEQTSEIASNKNALLQADWQRFCQLLCYEGIEIKQNNDEKRQNKAVICRVKMKGDYSSTLFTQILGEGELQLTLEQFSQPSGLEHFLTQFFALIDYQQQVNAKLSKKSTDPIS</sequence>
<dbReference type="Proteomes" id="UP000251485">
    <property type="component" value="Unassembled WGS sequence"/>
</dbReference>
<proteinExistence type="predicted"/>
<protein>
    <submittedName>
        <fullName evidence="1">Uncharacterized protein</fullName>
    </submittedName>
</protein>
<accession>A0A2X2BPH2</accession>